<comment type="caution">
    <text evidence="1">The sequence shown here is derived from an EMBL/GenBank/DDBJ whole genome shotgun (WGS) entry which is preliminary data.</text>
</comment>
<dbReference type="EMBL" id="VSSQ01040264">
    <property type="protein sequence ID" value="MPM93462.1"/>
    <property type="molecule type" value="Genomic_DNA"/>
</dbReference>
<proteinExistence type="predicted"/>
<organism evidence="1">
    <name type="scientific">bioreactor metagenome</name>
    <dbReference type="NCBI Taxonomy" id="1076179"/>
    <lineage>
        <taxon>unclassified sequences</taxon>
        <taxon>metagenomes</taxon>
        <taxon>ecological metagenomes</taxon>
    </lineage>
</organism>
<evidence type="ECO:0000313" key="1">
    <source>
        <dbReference type="EMBL" id="MPM93462.1"/>
    </source>
</evidence>
<sequence>MLICIIPNTTANNNTITTKKISAALALMVNAIIIEPKTINGERINSLKAMFTPFCT</sequence>
<gene>
    <name evidence="1" type="ORF">SDC9_140599</name>
</gene>
<accession>A0A645DYQ3</accession>
<dbReference type="AlphaFoldDB" id="A0A645DYQ3"/>
<protein>
    <submittedName>
        <fullName evidence="1">Uncharacterized protein</fullName>
    </submittedName>
</protein>
<reference evidence="1" key="1">
    <citation type="submission" date="2019-08" db="EMBL/GenBank/DDBJ databases">
        <authorList>
            <person name="Kucharzyk K."/>
            <person name="Murdoch R.W."/>
            <person name="Higgins S."/>
            <person name="Loffler F."/>
        </authorList>
    </citation>
    <scope>NUCLEOTIDE SEQUENCE</scope>
</reference>
<name>A0A645DYQ3_9ZZZZ</name>